<dbReference type="Proteomes" id="UP000016928">
    <property type="component" value="Unassembled WGS sequence"/>
</dbReference>
<gene>
    <name evidence="4" type="ORF">FOC1_g10004174</name>
</gene>
<proteinExistence type="predicted"/>
<reference evidence="5" key="2">
    <citation type="journal article" date="2014" name="PLoS ONE">
        <title>Genome and Transcriptome Analysis of the Fungal Pathogen Fusarium oxysporum f. sp. cubense Causing Banana Vascular Wilt Disease.</title>
        <authorList>
            <person name="Guo L."/>
            <person name="Han L."/>
            <person name="Yang L."/>
            <person name="Zeng H."/>
            <person name="Fan D."/>
            <person name="Zhu Y."/>
            <person name="Feng Y."/>
            <person name="Wang G."/>
            <person name="Peng C."/>
            <person name="Jiang X."/>
            <person name="Zhou D."/>
            <person name="Ni P."/>
            <person name="Liang C."/>
            <person name="Liu L."/>
            <person name="Wang J."/>
            <person name="Mao C."/>
            <person name="Fang X."/>
            <person name="Peng M."/>
            <person name="Huang J."/>
        </authorList>
    </citation>
    <scope>NUCLEOTIDE SEQUENCE [LARGE SCALE GENOMIC DNA]</scope>
    <source>
        <strain evidence="5">race 1</strain>
    </source>
</reference>
<dbReference type="OrthoDB" id="538223at2759"/>
<dbReference type="SUPFAM" id="SSF52540">
    <property type="entry name" value="P-loop containing nucleoside triphosphate hydrolases"/>
    <property type="match status" value="1"/>
</dbReference>
<dbReference type="InterPro" id="IPR056884">
    <property type="entry name" value="NPHP3-like_N"/>
</dbReference>
<dbReference type="Pfam" id="PF24883">
    <property type="entry name" value="NPHP3_N"/>
    <property type="match status" value="1"/>
</dbReference>
<dbReference type="Gene3D" id="2.130.10.10">
    <property type="entry name" value="YVTN repeat-like/Quinoprotein amine dehydrogenase"/>
    <property type="match status" value="2"/>
</dbReference>
<evidence type="ECO:0000256" key="1">
    <source>
        <dbReference type="ARBA" id="ARBA00022737"/>
    </source>
</evidence>
<dbReference type="InterPro" id="IPR015943">
    <property type="entry name" value="WD40/YVTN_repeat-like_dom_sf"/>
</dbReference>
<dbReference type="VEuPathDB" id="FungiDB:FOC1_g10004174"/>
<dbReference type="Gene3D" id="3.40.50.300">
    <property type="entry name" value="P-loop containing nucleotide triphosphate hydrolases"/>
    <property type="match status" value="1"/>
</dbReference>
<accession>N4U2T6</accession>
<evidence type="ECO:0000313" key="5">
    <source>
        <dbReference type="Proteomes" id="UP000016928"/>
    </source>
</evidence>
<evidence type="ECO:0000313" key="4">
    <source>
        <dbReference type="EMBL" id="ENH70188.1"/>
    </source>
</evidence>
<sequence>MENPSSSSVQSLNASGSSRVHVGNSYNITHHHRKGSEQDSVKKYLDALRSTDPRDDKARIEQTNGGLLKDSYVWILESPEFITWRDESEAGRLLWIRGDPGKGKTMLLSGLINELQPLTKLGDAQSSNTISYFFCQATNSDDKHDKDHWNSKVSLERTFRKMVDDTTPGEIYLLIDALDECFEDLPLLLALISSMSSRAKWIVTSRNRCEIEELFGQTSSKVALSLELHEDSVSEAVNSYISYRTRQLADRKKLKKSTAEKIHDHLSQNAHGTFLWVALVCQRLERCRAWEIPSQLVQFPQGLNQLYAQMMDRIRESDSCDLYMSVLAVATTVFRPLTFAELIAMESLNIDEETFPDLIVECGSFLTTKGNTVVFVHKSAKDFLLKESSHLLFRSGLAQHQYNLFQRCIAILQSLHKDIYGLFYPGVLLAEALRNCPNPDPLDNIKYACVFWADHMREAYKLFIQDEIMEDFHGADTAHDFIVEKFLFWLEALALCQNLSAAMKALIILRDLLEQASYKELIEDALRFLYLFFSVIEDYPLQIYASGLLFSPHNSLIRQRFQQHTSGVFSKLPKVDDDWTPIRSIYERLPDIDSRARTISFAPSSDLLFVTTSFALFRWHINQEPMPKLIERIKRNSNQKMAPSPDGKWLAFTSSGSNSESAQISAQRALHVRDWNLNRIIWSKDLQDRQVLGMGISPDSQCLLVWYDEELELYDIKGAMPQRWPLESKDRVIRFSFSSDSTWVALNIQRITVSTIYVFNLRTGKRYWSAKNEHIGKINDARFIPNTHSLMICTVKKTVYLWSVLGEKFETWGHFDHRVVRLAFSHSDSWLALMDHSRLYMYDRSHRTLLQVNEVPFMKEIGVSFDDQTIAYLTHDSICLLDVQALLVGKQPKRRDGFMKLQTKDGDGMKSDSQEYANPPFIHLTCSPYSGVEYDVEWIKFDDKPLLWLPRQYRGNTLAIEYDLIVIRDLYSIQFAQGADKLMRQALQNLT</sequence>
<keyword evidence="1" id="KW-0677">Repeat</keyword>
<dbReference type="HOGENOM" id="CLU_000288_6_16_1"/>
<dbReference type="STRING" id="1229664.N4U2T6"/>
<reference evidence="5" key="1">
    <citation type="submission" date="2012-09" db="EMBL/GenBank/DDBJ databases">
        <title>Genome sequencing and comparative transcriptomics of race 1 and race 4 of banana pathogen: Fusarium oxysporum f. sp. cubense.</title>
        <authorList>
            <person name="Fang X."/>
            <person name="Huang J."/>
        </authorList>
    </citation>
    <scope>NUCLEOTIDE SEQUENCE [LARGE SCALE GENOMIC DNA]</scope>
    <source>
        <strain evidence="5">race 1</strain>
    </source>
</reference>
<dbReference type="InterPro" id="IPR031351">
    <property type="entry name" value="NWD2_N"/>
</dbReference>
<dbReference type="InterPro" id="IPR007111">
    <property type="entry name" value="NACHT_NTPase"/>
</dbReference>
<dbReference type="OMA" id="WRDESEA"/>
<feature type="domain" description="NACHT" evidence="3">
    <location>
        <begin position="92"/>
        <end position="282"/>
    </location>
</feature>
<dbReference type="PANTHER" id="PTHR10039">
    <property type="entry name" value="AMELOGENIN"/>
    <property type="match status" value="1"/>
</dbReference>
<dbReference type="EMBL" id="KB730206">
    <property type="protein sequence ID" value="ENH70188.1"/>
    <property type="molecule type" value="Genomic_DNA"/>
</dbReference>
<protein>
    <submittedName>
        <fullName evidence="4">Vegetative incompatibility protein HET-E-1</fullName>
    </submittedName>
</protein>
<dbReference type="Pfam" id="PF17108">
    <property type="entry name" value="HET-S"/>
    <property type="match status" value="1"/>
</dbReference>
<name>N4U2T6_FUSC1</name>
<feature type="region of interest" description="Disordered" evidence="2">
    <location>
        <begin position="1"/>
        <end position="22"/>
    </location>
</feature>
<evidence type="ECO:0000259" key="3">
    <source>
        <dbReference type="PROSITE" id="PS50837"/>
    </source>
</evidence>
<evidence type="ECO:0000256" key="2">
    <source>
        <dbReference type="SAM" id="MobiDB-lite"/>
    </source>
</evidence>
<dbReference type="PROSITE" id="PS50837">
    <property type="entry name" value="NACHT"/>
    <property type="match status" value="1"/>
</dbReference>
<dbReference type="AlphaFoldDB" id="N4U2T6"/>
<dbReference type="InterPro" id="IPR027417">
    <property type="entry name" value="P-loop_NTPase"/>
</dbReference>
<organism evidence="4 5">
    <name type="scientific">Fusarium oxysporum f. sp. cubense (strain race 1)</name>
    <name type="common">Panama disease fungus</name>
    <dbReference type="NCBI Taxonomy" id="1229664"/>
    <lineage>
        <taxon>Eukaryota</taxon>
        <taxon>Fungi</taxon>
        <taxon>Dikarya</taxon>
        <taxon>Ascomycota</taxon>
        <taxon>Pezizomycotina</taxon>
        <taxon>Sordariomycetes</taxon>
        <taxon>Hypocreomycetidae</taxon>
        <taxon>Hypocreales</taxon>
        <taxon>Nectriaceae</taxon>
        <taxon>Fusarium</taxon>
        <taxon>Fusarium oxysporum species complex</taxon>
    </lineage>
</organism>
<dbReference type="PANTHER" id="PTHR10039:SF14">
    <property type="entry name" value="NACHT DOMAIN-CONTAINING PROTEIN"/>
    <property type="match status" value="1"/>
</dbReference>
<dbReference type="SUPFAM" id="SSF82171">
    <property type="entry name" value="DPP6 N-terminal domain-like"/>
    <property type="match status" value="1"/>
</dbReference>